<name>A0A2T3NIA0_9GAMM</name>
<protein>
    <submittedName>
        <fullName evidence="1">Uncharacterized protein</fullName>
    </submittedName>
</protein>
<gene>
    <name evidence="1" type="ORF">C9I98_21470</name>
</gene>
<sequence>MREPVKNSIEAFIVKHIDKQLQAEGYLPSEIDRGINEALRFYRTTVTFSKGKVFDSCLTKARHLIKPTKKAATRSNKKKKAAA</sequence>
<accession>A0A2T3NIA0</accession>
<evidence type="ECO:0000313" key="2">
    <source>
        <dbReference type="Proteomes" id="UP000241771"/>
    </source>
</evidence>
<keyword evidence="2" id="KW-1185">Reference proteome</keyword>
<organism evidence="1 2">
    <name type="scientific">Photobacterium sanctipauli</name>
    <dbReference type="NCBI Taxonomy" id="1342794"/>
    <lineage>
        <taxon>Bacteria</taxon>
        <taxon>Pseudomonadati</taxon>
        <taxon>Pseudomonadota</taxon>
        <taxon>Gammaproteobacteria</taxon>
        <taxon>Vibrionales</taxon>
        <taxon>Vibrionaceae</taxon>
        <taxon>Photobacterium</taxon>
    </lineage>
</organism>
<dbReference type="RefSeq" id="WP_036816005.1">
    <property type="nucleotide sequence ID" value="NZ_JGVO01000008.1"/>
</dbReference>
<dbReference type="EMBL" id="PYMA01000018">
    <property type="protein sequence ID" value="PSW14758.1"/>
    <property type="molecule type" value="Genomic_DNA"/>
</dbReference>
<evidence type="ECO:0000313" key="1">
    <source>
        <dbReference type="EMBL" id="PSW14758.1"/>
    </source>
</evidence>
<comment type="caution">
    <text evidence="1">The sequence shown here is derived from an EMBL/GenBank/DDBJ whole genome shotgun (WGS) entry which is preliminary data.</text>
</comment>
<dbReference type="AlphaFoldDB" id="A0A2T3NIA0"/>
<dbReference type="OrthoDB" id="5901936at2"/>
<reference evidence="1 2" key="1">
    <citation type="submission" date="2018-01" db="EMBL/GenBank/DDBJ databases">
        <title>Whole genome sequencing of Histamine producing bacteria.</title>
        <authorList>
            <person name="Butler K."/>
        </authorList>
    </citation>
    <scope>NUCLEOTIDE SEQUENCE [LARGE SCALE GENOMIC DNA]</scope>
    <source>
        <strain evidence="1 2">DSM 100436</strain>
    </source>
</reference>
<dbReference type="Proteomes" id="UP000241771">
    <property type="component" value="Unassembled WGS sequence"/>
</dbReference>
<proteinExistence type="predicted"/>